<dbReference type="EMBL" id="JADNRY010000018">
    <property type="protein sequence ID" value="KAF9073337.1"/>
    <property type="molecule type" value="Genomic_DNA"/>
</dbReference>
<evidence type="ECO:0000313" key="2">
    <source>
        <dbReference type="Proteomes" id="UP000772434"/>
    </source>
</evidence>
<dbReference type="Proteomes" id="UP000772434">
    <property type="component" value="Unassembled WGS sequence"/>
</dbReference>
<dbReference type="OrthoDB" id="3007625at2759"/>
<keyword evidence="2" id="KW-1185">Reference proteome</keyword>
<comment type="caution">
    <text evidence="1">The sequence shown here is derived from an EMBL/GenBank/DDBJ whole genome shotgun (WGS) entry which is preliminary data.</text>
</comment>
<protein>
    <submittedName>
        <fullName evidence="1">Uncharacterized protein</fullName>
    </submittedName>
</protein>
<dbReference type="AlphaFoldDB" id="A0A9P5UBQ9"/>
<sequence>MSIFTNGQTLTVTTRGPGNLNLVSYQSNGGIPNVAGATPTTNAGVTRFVISHSYTFERFAFFWDGAGEAVYTIRTALANNPVGRSWAEASGVSWGATTVSTVNATSFVASAVARNNEATCFVIPPVF</sequence>
<evidence type="ECO:0000313" key="1">
    <source>
        <dbReference type="EMBL" id="KAF9073337.1"/>
    </source>
</evidence>
<proteinExistence type="predicted"/>
<accession>A0A9P5UBQ9</accession>
<organism evidence="1 2">
    <name type="scientific">Rhodocollybia butyracea</name>
    <dbReference type="NCBI Taxonomy" id="206335"/>
    <lineage>
        <taxon>Eukaryota</taxon>
        <taxon>Fungi</taxon>
        <taxon>Dikarya</taxon>
        <taxon>Basidiomycota</taxon>
        <taxon>Agaricomycotina</taxon>
        <taxon>Agaricomycetes</taxon>
        <taxon>Agaricomycetidae</taxon>
        <taxon>Agaricales</taxon>
        <taxon>Marasmiineae</taxon>
        <taxon>Omphalotaceae</taxon>
        <taxon>Rhodocollybia</taxon>
    </lineage>
</organism>
<gene>
    <name evidence="1" type="ORF">BDP27DRAFT_1360276</name>
</gene>
<name>A0A9P5UBQ9_9AGAR</name>
<reference evidence="1" key="1">
    <citation type="submission" date="2020-11" db="EMBL/GenBank/DDBJ databases">
        <authorList>
            <consortium name="DOE Joint Genome Institute"/>
            <person name="Ahrendt S."/>
            <person name="Riley R."/>
            <person name="Andreopoulos W."/>
            <person name="Labutti K."/>
            <person name="Pangilinan J."/>
            <person name="Ruiz-Duenas F.J."/>
            <person name="Barrasa J.M."/>
            <person name="Sanchez-Garcia M."/>
            <person name="Camarero S."/>
            <person name="Miyauchi S."/>
            <person name="Serrano A."/>
            <person name="Linde D."/>
            <person name="Babiker R."/>
            <person name="Drula E."/>
            <person name="Ayuso-Fernandez I."/>
            <person name="Pacheco R."/>
            <person name="Padilla G."/>
            <person name="Ferreira P."/>
            <person name="Barriuso J."/>
            <person name="Kellner H."/>
            <person name="Castanera R."/>
            <person name="Alfaro M."/>
            <person name="Ramirez L."/>
            <person name="Pisabarro A.G."/>
            <person name="Kuo A."/>
            <person name="Tritt A."/>
            <person name="Lipzen A."/>
            <person name="He G."/>
            <person name="Yan M."/>
            <person name="Ng V."/>
            <person name="Cullen D."/>
            <person name="Martin F."/>
            <person name="Rosso M.-N."/>
            <person name="Henrissat B."/>
            <person name="Hibbett D."/>
            <person name="Martinez A.T."/>
            <person name="Grigoriev I.V."/>
        </authorList>
    </citation>
    <scope>NUCLEOTIDE SEQUENCE</scope>
    <source>
        <strain evidence="1">AH 40177</strain>
    </source>
</reference>